<evidence type="ECO:0000313" key="2">
    <source>
        <dbReference type="Proteomes" id="UP000245507"/>
    </source>
</evidence>
<dbReference type="OrthoDB" id="9780310at2"/>
<dbReference type="SUPFAM" id="SSF117396">
    <property type="entry name" value="TM1631-like"/>
    <property type="match status" value="1"/>
</dbReference>
<gene>
    <name evidence="1" type="ORF">DJ010_09295</name>
</gene>
<evidence type="ECO:0000313" key="1">
    <source>
        <dbReference type="EMBL" id="PWN03300.1"/>
    </source>
</evidence>
<dbReference type="AlphaFoldDB" id="A0A316TFV4"/>
<accession>A0A316TFV4</accession>
<name>A0A316TFV4_9ACTN</name>
<dbReference type="Proteomes" id="UP000245507">
    <property type="component" value="Unassembled WGS sequence"/>
</dbReference>
<reference evidence="1 2" key="1">
    <citation type="submission" date="2018-05" db="EMBL/GenBank/DDBJ databases">
        <title>Nocardioides silvaticus genome.</title>
        <authorList>
            <person name="Li C."/>
            <person name="Wang G."/>
        </authorList>
    </citation>
    <scope>NUCLEOTIDE SEQUENCE [LARGE SCALE GENOMIC DNA]</scope>
    <source>
        <strain evidence="1 2">CCTCC AB 2018079</strain>
    </source>
</reference>
<dbReference type="RefSeq" id="WP_109693389.1">
    <property type="nucleotide sequence ID" value="NZ_QGDD01000003.1"/>
</dbReference>
<sequence length="275" mass="31115">MNRIRVGLSGWDYPRWQGDFYPRGLAARKRLGYVAEHFDTVEVNGSFYSLQRPTTYQRWYDDTPPGFELALKGGRFITHLKRLRGVEQGLANFFASGPLVLAEKLGPILWQLPAAIAFDADLIDDFLGRLPRTTGAMAELAERHDDRLRGRAATEALVDRPVRHALEVRHPSFDDPRFWDLLSRHDVANVVSDSPTWPMFEQQTTDLVYARLHGHTELYTSGYSSGSLDAWADRCTRWADAGPVHVYFDNDAKGRAPHDALGLLRRLQVSPAARA</sequence>
<dbReference type="InterPro" id="IPR036520">
    <property type="entry name" value="UPF0759_sf"/>
</dbReference>
<dbReference type="PANTHER" id="PTHR30348">
    <property type="entry name" value="UNCHARACTERIZED PROTEIN YECE"/>
    <property type="match status" value="1"/>
</dbReference>
<dbReference type="Pfam" id="PF01904">
    <property type="entry name" value="DUF72"/>
    <property type="match status" value="1"/>
</dbReference>
<comment type="caution">
    <text evidence="1">The sequence shown here is derived from an EMBL/GenBank/DDBJ whole genome shotgun (WGS) entry which is preliminary data.</text>
</comment>
<organism evidence="1 2">
    <name type="scientific">Nocardioides silvaticus</name>
    <dbReference type="NCBI Taxonomy" id="2201891"/>
    <lineage>
        <taxon>Bacteria</taxon>
        <taxon>Bacillati</taxon>
        <taxon>Actinomycetota</taxon>
        <taxon>Actinomycetes</taxon>
        <taxon>Propionibacteriales</taxon>
        <taxon>Nocardioidaceae</taxon>
        <taxon>Nocardioides</taxon>
    </lineage>
</organism>
<dbReference type="EMBL" id="QGDD01000003">
    <property type="protein sequence ID" value="PWN03300.1"/>
    <property type="molecule type" value="Genomic_DNA"/>
</dbReference>
<protein>
    <submittedName>
        <fullName evidence="1">DUF72 domain-containing protein</fullName>
    </submittedName>
</protein>
<dbReference type="InterPro" id="IPR002763">
    <property type="entry name" value="DUF72"/>
</dbReference>
<proteinExistence type="predicted"/>
<keyword evidence="2" id="KW-1185">Reference proteome</keyword>
<dbReference type="PANTHER" id="PTHR30348:SF4">
    <property type="entry name" value="DUF72 DOMAIN-CONTAINING PROTEIN"/>
    <property type="match status" value="1"/>
</dbReference>
<dbReference type="Gene3D" id="3.20.20.410">
    <property type="entry name" value="Protein of unknown function UPF0759"/>
    <property type="match status" value="1"/>
</dbReference>